<feature type="region of interest" description="Disordered" evidence="1">
    <location>
        <begin position="405"/>
        <end position="457"/>
    </location>
</feature>
<protein>
    <submittedName>
        <fullName evidence="2">Uncharacterized protein</fullName>
    </submittedName>
</protein>
<gene>
    <name evidence="2" type="ORF">ECRASSUSDP1_LOCUS9977</name>
</gene>
<evidence type="ECO:0000313" key="2">
    <source>
        <dbReference type="EMBL" id="CAI2368681.1"/>
    </source>
</evidence>
<name>A0AAD1XF37_EUPCR</name>
<feature type="compositionally biased region" description="Basic and acidic residues" evidence="1">
    <location>
        <begin position="411"/>
        <end position="433"/>
    </location>
</feature>
<dbReference type="Proteomes" id="UP001295684">
    <property type="component" value="Unassembled WGS sequence"/>
</dbReference>
<sequence>MLSNIFGMRLTPRMYNTLFITPMRYASKTYYPDYHQKIHARRNVPVFDENFGKVNQKPRYLKFRHPQARNKLTYLPPHRHDFMNFKVMGGNEILLNLENCEFLRNSELVAALLSLGKIEGQEEHDWEVHPYTKMAFDEVKRRIGQFNSQHVLQLCIALDNLNYNNVDFWDEIQVYIMKHLHKYNGKELVRILDLLVPNVEDDLDDDDVVYLHKEIEKKQKLERSEREFLQRIINIIPIHVKDFYPSRLTRLAEVCVQRELGDDRFYKEFLFFYVEKKIKMFSIDNYCRILRVLGTKQYTDDIIFWNSFIFPRIYLFPLNKSDAHQVWESLVALKMKCQDLDCTIPINYIESLLKKFELIDGYEQLTPEQQNKIKDVGELPIGVKKTIMHTNSLDMSKKAMQEAQQQLISESQHEQRLSKEQDEEYLKKKEKREQRRLKREQRKRNQEERGNVLYDSD</sequence>
<evidence type="ECO:0000256" key="1">
    <source>
        <dbReference type="SAM" id="MobiDB-lite"/>
    </source>
</evidence>
<keyword evidence="3" id="KW-1185">Reference proteome</keyword>
<dbReference type="EMBL" id="CAMPGE010009819">
    <property type="protein sequence ID" value="CAI2368681.1"/>
    <property type="molecule type" value="Genomic_DNA"/>
</dbReference>
<comment type="caution">
    <text evidence="2">The sequence shown here is derived from an EMBL/GenBank/DDBJ whole genome shotgun (WGS) entry which is preliminary data.</text>
</comment>
<organism evidence="2 3">
    <name type="scientific">Euplotes crassus</name>
    <dbReference type="NCBI Taxonomy" id="5936"/>
    <lineage>
        <taxon>Eukaryota</taxon>
        <taxon>Sar</taxon>
        <taxon>Alveolata</taxon>
        <taxon>Ciliophora</taxon>
        <taxon>Intramacronucleata</taxon>
        <taxon>Spirotrichea</taxon>
        <taxon>Hypotrichia</taxon>
        <taxon>Euplotida</taxon>
        <taxon>Euplotidae</taxon>
        <taxon>Moneuplotes</taxon>
    </lineage>
</organism>
<dbReference type="AlphaFoldDB" id="A0AAD1XF37"/>
<proteinExistence type="predicted"/>
<accession>A0AAD1XF37</accession>
<evidence type="ECO:0000313" key="3">
    <source>
        <dbReference type="Proteomes" id="UP001295684"/>
    </source>
</evidence>
<reference evidence="2" key="1">
    <citation type="submission" date="2023-07" db="EMBL/GenBank/DDBJ databases">
        <authorList>
            <consortium name="AG Swart"/>
            <person name="Singh M."/>
            <person name="Singh A."/>
            <person name="Seah K."/>
            <person name="Emmerich C."/>
        </authorList>
    </citation>
    <scope>NUCLEOTIDE SEQUENCE</scope>
    <source>
        <strain evidence="2">DP1</strain>
    </source>
</reference>